<comment type="subcellular location">
    <subcellularLocation>
        <location evidence="2">Gas vesicle</location>
    </subcellularLocation>
</comment>
<comment type="caution">
    <text evidence="4">The sequence shown here is derived from an EMBL/GenBank/DDBJ whole genome shotgun (WGS) entry which is preliminary data.</text>
</comment>
<keyword evidence="1" id="KW-0304">Gas vesicle</keyword>
<dbReference type="Proteomes" id="UP000294664">
    <property type="component" value="Unassembled WGS sequence"/>
</dbReference>
<gene>
    <name evidence="4" type="ORF">EDC64_114130</name>
</gene>
<proteinExistence type="inferred from homology"/>
<evidence type="ECO:0000256" key="2">
    <source>
        <dbReference type="ARBA" id="ARBA00035108"/>
    </source>
</evidence>
<comment type="similarity">
    <text evidence="3">Belongs to the gas vesicle GvpF/GvpL family.</text>
</comment>
<dbReference type="InterPro" id="IPR009430">
    <property type="entry name" value="GvpL/GvpF"/>
</dbReference>
<organism evidence="4 5">
    <name type="scientific">Aquabacter spiritensis</name>
    <dbReference type="NCBI Taxonomy" id="933073"/>
    <lineage>
        <taxon>Bacteria</taxon>
        <taxon>Pseudomonadati</taxon>
        <taxon>Pseudomonadota</taxon>
        <taxon>Alphaproteobacteria</taxon>
        <taxon>Hyphomicrobiales</taxon>
        <taxon>Xanthobacteraceae</taxon>
        <taxon>Aquabacter</taxon>
    </lineage>
</organism>
<evidence type="ECO:0000256" key="1">
    <source>
        <dbReference type="ARBA" id="ARBA00022987"/>
    </source>
</evidence>
<reference evidence="4 5" key="1">
    <citation type="submission" date="2019-03" db="EMBL/GenBank/DDBJ databases">
        <title>Genomic Encyclopedia of Type Strains, Phase IV (KMG-IV): sequencing the most valuable type-strain genomes for metagenomic binning, comparative biology and taxonomic classification.</title>
        <authorList>
            <person name="Goeker M."/>
        </authorList>
    </citation>
    <scope>NUCLEOTIDE SEQUENCE [LARGE SCALE GENOMIC DNA]</scope>
    <source>
        <strain evidence="4 5">DSM 9035</strain>
    </source>
</reference>
<dbReference type="GO" id="GO:0031411">
    <property type="term" value="C:gas vesicle"/>
    <property type="evidence" value="ECO:0007669"/>
    <property type="project" value="UniProtKB-SubCell"/>
</dbReference>
<keyword evidence="5" id="KW-1185">Reference proteome</keyword>
<evidence type="ECO:0000313" key="4">
    <source>
        <dbReference type="EMBL" id="TCT02269.1"/>
    </source>
</evidence>
<dbReference type="PANTHER" id="PTHR36852:SF1">
    <property type="entry name" value="PROTEIN GVPL 2"/>
    <property type="match status" value="1"/>
</dbReference>
<sequence length="337" mass="34649">MSGLLVFAIVPADRIEPGLLAPAEGLPPGLETVVAAGFAAIVGTAPEGGLKGRDRGSLLPWLLASQKVIERLMARGPVLPAALGSVLEDESRVRHMLVCGQAALAAAFETLNGCWQTDLSVRWDLSRTVAHLMTELPPGLRAAAETGDETARRSLGAALAGLVAGERRRIQSRIGAVLGAVARDLIVSDPVEPEGVVGVALLVDAPASAQVDAALDRLDGEFEGRLTFRLVGPLAPYSFATVQIHLGPAAGLAGAHAELGLEAGAPLEAVKAAYHRLIVGLHPDLVPHGSPGDDADDAASGKGGRAARFAAVTAAYRTLQAEHAPVSLRRQDGLSPG</sequence>
<name>A0A4R3LRK1_9HYPH</name>
<dbReference type="Pfam" id="PF06386">
    <property type="entry name" value="GvpL_GvpF"/>
    <property type="match status" value="1"/>
</dbReference>
<dbReference type="InterPro" id="IPR036869">
    <property type="entry name" value="J_dom_sf"/>
</dbReference>
<dbReference type="EMBL" id="SMAI01000014">
    <property type="protein sequence ID" value="TCT02269.1"/>
    <property type="molecule type" value="Genomic_DNA"/>
</dbReference>
<accession>A0A4R3LRK1</accession>
<evidence type="ECO:0000313" key="5">
    <source>
        <dbReference type="Proteomes" id="UP000294664"/>
    </source>
</evidence>
<dbReference type="OrthoDB" id="8456091at2"/>
<dbReference type="SUPFAM" id="SSF46565">
    <property type="entry name" value="Chaperone J-domain"/>
    <property type="match status" value="1"/>
</dbReference>
<dbReference type="PANTHER" id="PTHR36852">
    <property type="entry name" value="PROTEIN GVPL 2"/>
    <property type="match status" value="1"/>
</dbReference>
<protein>
    <submittedName>
        <fullName evidence="4">Gas vesicle protein GvpL/GvpF</fullName>
    </submittedName>
</protein>
<dbReference type="RefSeq" id="WP_132034411.1">
    <property type="nucleotide sequence ID" value="NZ_SMAI01000014.1"/>
</dbReference>
<evidence type="ECO:0000256" key="3">
    <source>
        <dbReference type="ARBA" id="ARBA00035643"/>
    </source>
</evidence>
<dbReference type="Gene3D" id="1.10.287.110">
    <property type="entry name" value="DnaJ domain"/>
    <property type="match status" value="1"/>
</dbReference>
<dbReference type="GO" id="GO:0031412">
    <property type="term" value="P:gas vesicle organization"/>
    <property type="evidence" value="ECO:0007669"/>
    <property type="project" value="InterPro"/>
</dbReference>
<dbReference type="AlphaFoldDB" id="A0A4R3LRK1"/>